<dbReference type="Proteomes" id="UP001469553">
    <property type="component" value="Unassembled WGS sequence"/>
</dbReference>
<organism evidence="2 3">
    <name type="scientific">Ameca splendens</name>
    <dbReference type="NCBI Taxonomy" id="208324"/>
    <lineage>
        <taxon>Eukaryota</taxon>
        <taxon>Metazoa</taxon>
        <taxon>Chordata</taxon>
        <taxon>Craniata</taxon>
        <taxon>Vertebrata</taxon>
        <taxon>Euteleostomi</taxon>
        <taxon>Actinopterygii</taxon>
        <taxon>Neopterygii</taxon>
        <taxon>Teleostei</taxon>
        <taxon>Neoteleostei</taxon>
        <taxon>Acanthomorphata</taxon>
        <taxon>Ovalentaria</taxon>
        <taxon>Atherinomorphae</taxon>
        <taxon>Cyprinodontiformes</taxon>
        <taxon>Goodeidae</taxon>
        <taxon>Ameca</taxon>
    </lineage>
</organism>
<dbReference type="EMBL" id="JAHRIP010028588">
    <property type="protein sequence ID" value="MEQ2290866.1"/>
    <property type="molecule type" value="Genomic_DNA"/>
</dbReference>
<gene>
    <name evidence="2" type="ORF">AMECASPLE_007361</name>
</gene>
<protein>
    <submittedName>
        <fullName evidence="2">Uncharacterized protein</fullName>
    </submittedName>
</protein>
<reference evidence="2 3" key="1">
    <citation type="submission" date="2021-06" db="EMBL/GenBank/DDBJ databases">
        <authorList>
            <person name="Palmer J.M."/>
        </authorList>
    </citation>
    <scope>NUCLEOTIDE SEQUENCE [LARGE SCALE GENOMIC DNA]</scope>
    <source>
        <strain evidence="2 3">AS_MEX2019</strain>
        <tissue evidence="2">Muscle</tissue>
    </source>
</reference>
<evidence type="ECO:0000313" key="3">
    <source>
        <dbReference type="Proteomes" id="UP001469553"/>
    </source>
</evidence>
<sequence>MFFFGWCSSGPRSHTLLSAFSPSPLHLPPVRQLDDLLSSLAVTVLCDFTLPRESNTSAFGVVDTYQCSSLLPCASIPSCYTYVVFLSSSLMSSLILPFLCPNSILSASPCVLPSFLPFSCPCLLSSFPSVHLSFLSSLSFLCFFTFSPSPLLQFCPSFFLLFCLCHSLLVCLVLVSFLLFTL</sequence>
<proteinExistence type="predicted"/>
<feature type="transmembrane region" description="Helical" evidence="1">
    <location>
        <begin position="158"/>
        <end position="180"/>
    </location>
</feature>
<keyword evidence="1" id="KW-1133">Transmembrane helix</keyword>
<accession>A0ABV0YBI8</accession>
<comment type="caution">
    <text evidence="2">The sequence shown here is derived from an EMBL/GenBank/DDBJ whole genome shotgun (WGS) entry which is preliminary data.</text>
</comment>
<evidence type="ECO:0000313" key="2">
    <source>
        <dbReference type="EMBL" id="MEQ2290866.1"/>
    </source>
</evidence>
<keyword evidence="1" id="KW-0472">Membrane</keyword>
<name>A0ABV0YBI8_9TELE</name>
<keyword evidence="1" id="KW-0812">Transmembrane</keyword>
<keyword evidence="3" id="KW-1185">Reference proteome</keyword>
<evidence type="ECO:0000256" key="1">
    <source>
        <dbReference type="SAM" id="Phobius"/>
    </source>
</evidence>